<dbReference type="OrthoDB" id="26816at2157"/>
<dbReference type="GeneID" id="6165272"/>
<dbReference type="EMBL" id="CP001014">
    <property type="protein sequence ID" value="ACB40277.1"/>
    <property type="molecule type" value="Genomic_DNA"/>
</dbReference>
<gene>
    <name evidence="1" type="ordered locus">Tneu_1351</name>
</gene>
<proteinExistence type="predicted"/>
<dbReference type="STRING" id="444157.Tneu_1351"/>
<evidence type="ECO:0000313" key="1">
    <source>
        <dbReference type="EMBL" id="ACB40277.1"/>
    </source>
</evidence>
<dbReference type="RefSeq" id="WP_012350696.1">
    <property type="nucleotide sequence ID" value="NC_010525.1"/>
</dbReference>
<organism evidence="1 2">
    <name type="scientific">Pyrobaculum neutrophilum (strain DSM 2338 / JCM 9278 / NBRC 100436 / V24Sta)</name>
    <name type="common">Thermoproteus neutrophilus</name>
    <dbReference type="NCBI Taxonomy" id="444157"/>
    <lineage>
        <taxon>Archaea</taxon>
        <taxon>Thermoproteota</taxon>
        <taxon>Thermoprotei</taxon>
        <taxon>Thermoproteales</taxon>
        <taxon>Thermoproteaceae</taxon>
        <taxon>Pyrobaculum</taxon>
    </lineage>
</organism>
<evidence type="ECO:0000313" key="2">
    <source>
        <dbReference type="Proteomes" id="UP000001694"/>
    </source>
</evidence>
<dbReference type="HOGENOM" id="CLU_1640033_0_0_2"/>
<keyword evidence="2" id="KW-1185">Reference proteome</keyword>
<accession>B1Y948</accession>
<dbReference type="Proteomes" id="UP000001694">
    <property type="component" value="Chromosome"/>
</dbReference>
<dbReference type="AlphaFoldDB" id="B1Y948"/>
<reference evidence="1" key="1">
    <citation type="submission" date="2008-03" db="EMBL/GenBank/DDBJ databases">
        <title>Complete sequence of Thermoproteus neutrophilus V24Sta.</title>
        <authorList>
            <consortium name="US DOE Joint Genome Institute"/>
            <person name="Copeland A."/>
            <person name="Lucas S."/>
            <person name="Lapidus A."/>
            <person name="Glavina del Rio T."/>
            <person name="Dalin E."/>
            <person name="Tice H."/>
            <person name="Bruce D."/>
            <person name="Goodwin L."/>
            <person name="Pitluck S."/>
            <person name="Sims D."/>
            <person name="Brettin T."/>
            <person name="Detter J.C."/>
            <person name="Han C."/>
            <person name="Kuske C.R."/>
            <person name="Schmutz J."/>
            <person name="Larimer F."/>
            <person name="Land M."/>
            <person name="Hauser L."/>
            <person name="Kyrpides N."/>
            <person name="Mikhailova N."/>
            <person name="Biddle J.F."/>
            <person name="Zhang Z."/>
            <person name="Fitz-Gibbon S.T."/>
            <person name="Lowe T.M."/>
            <person name="Saltikov C."/>
            <person name="House C.H."/>
            <person name="Richardson P."/>
        </authorList>
    </citation>
    <scope>NUCLEOTIDE SEQUENCE [LARGE SCALE GENOMIC DNA]</scope>
    <source>
        <strain evidence="1">V24Sta</strain>
    </source>
</reference>
<protein>
    <submittedName>
        <fullName evidence="1">Uncharacterized protein</fullName>
    </submittedName>
</protein>
<name>B1Y948_PYRNV</name>
<sequence>MIYIYSERYIDVDLPQITPTCEPPDPRVIPLVGDDLRCLYAALRKSRAVALKARSRIWLALARELKPDAVIYAWGLPIRRGNVIPVYPGGEYRGPGLYYVRSRRELKALLGRAIDGVVLDAGAFDPHLVEQIVKGAVRCDCARCDVVEKLLCDVYREVEVL</sequence>
<dbReference type="KEGG" id="tne:Tneu_1351"/>
<dbReference type="eggNOG" id="arCOG05563">
    <property type="taxonomic scope" value="Archaea"/>
</dbReference>